<feature type="transmembrane region" description="Helical" evidence="1">
    <location>
        <begin position="99"/>
        <end position="122"/>
    </location>
</feature>
<keyword evidence="1" id="KW-0472">Membrane</keyword>
<organism evidence="2 3">
    <name type="scientific">Undibacterium cyanobacteriorum</name>
    <dbReference type="NCBI Taxonomy" id="3073561"/>
    <lineage>
        <taxon>Bacteria</taxon>
        <taxon>Pseudomonadati</taxon>
        <taxon>Pseudomonadota</taxon>
        <taxon>Betaproteobacteria</taxon>
        <taxon>Burkholderiales</taxon>
        <taxon>Oxalobacteraceae</taxon>
        <taxon>Undibacterium</taxon>
    </lineage>
</organism>
<feature type="transmembrane region" description="Helical" evidence="1">
    <location>
        <begin position="12"/>
        <end position="31"/>
    </location>
</feature>
<dbReference type="EMBL" id="CP133720">
    <property type="protein sequence ID" value="WMW80605.1"/>
    <property type="molecule type" value="Genomic_DNA"/>
</dbReference>
<evidence type="ECO:0008006" key="4">
    <source>
        <dbReference type="Google" id="ProtNLM"/>
    </source>
</evidence>
<keyword evidence="1" id="KW-1133">Transmembrane helix</keyword>
<dbReference type="RefSeq" id="WP_309482097.1">
    <property type="nucleotide sequence ID" value="NZ_CP133720.1"/>
</dbReference>
<gene>
    <name evidence="2" type="ORF">RF679_18490</name>
</gene>
<keyword evidence="3" id="KW-1185">Reference proteome</keyword>
<feature type="transmembrane region" description="Helical" evidence="1">
    <location>
        <begin position="75"/>
        <end position="93"/>
    </location>
</feature>
<dbReference type="Proteomes" id="UP001181355">
    <property type="component" value="Chromosome"/>
</dbReference>
<reference evidence="2" key="1">
    <citation type="submission" date="2023-09" db="EMBL/GenBank/DDBJ databases">
        <title>Undibacterium sp. 20NA77.5 isolated from freshwater.</title>
        <authorList>
            <person name="Le V."/>
            <person name="Ko S.-R."/>
            <person name="Ahn C.-Y."/>
            <person name="Oh H.-M."/>
        </authorList>
    </citation>
    <scope>NUCLEOTIDE SEQUENCE</scope>
    <source>
        <strain evidence="2">20NA77.5</strain>
    </source>
</reference>
<feature type="transmembrane region" description="Helical" evidence="1">
    <location>
        <begin position="43"/>
        <end position="63"/>
    </location>
</feature>
<accession>A0ABY9RK13</accession>
<proteinExistence type="predicted"/>
<evidence type="ECO:0000313" key="3">
    <source>
        <dbReference type="Proteomes" id="UP001181355"/>
    </source>
</evidence>
<evidence type="ECO:0000313" key="2">
    <source>
        <dbReference type="EMBL" id="WMW80605.1"/>
    </source>
</evidence>
<name>A0ABY9RK13_9BURK</name>
<protein>
    <recommendedName>
        <fullName evidence="4">DUF2069 domain-containing protein</fullName>
    </recommendedName>
</protein>
<keyword evidence="1" id="KW-0812">Transmembrane</keyword>
<evidence type="ECO:0000256" key="1">
    <source>
        <dbReference type="SAM" id="Phobius"/>
    </source>
</evidence>
<sequence length="128" mass="13846">MNKITINSTSLRELNGAIILASLMWSLMMILGDEIIHSFGRMAFGLLPIVPVAIFGTALIRHLKRTGHPAQKNMPSHVGIATALTVIFVTQLSKLEGAGFAQISAMAAYTCFVMVLCFSIGARRLLSK</sequence>